<evidence type="ECO:0000313" key="4">
    <source>
        <dbReference type="EMBL" id="GAH42552.1"/>
    </source>
</evidence>
<dbReference type="InterPro" id="IPR010918">
    <property type="entry name" value="PurM-like_C_dom"/>
</dbReference>
<dbReference type="EMBL" id="BARU01008540">
    <property type="protein sequence ID" value="GAH42552.1"/>
    <property type="molecule type" value="Genomic_DNA"/>
</dbReference>
<gene>
    <name evidence="4" type="ORF">S03H2_16681</name>
</gene>
<dbReference type="GO" id="GO:0016260">
    <property type="term" value="P:selenocysteine biosynthetic process"/>
    <property type="evidence" value="ECO:0007669"/>
    <property type="project" value="TreeGrafter"/>
</dbReference>
<dbReference type="Pfam" id="PF02769">
    <property type="entry name" value="AIRS_C"/>
    <property type="match status" value="1"/>
</dbReference>
<protein>
    <recommendedName>
        <fullName evidence="3">PurM-like C-terminal domain-containing protein</fullName>
    </recommendedName>
</protein>
<dbReference type="GO" id="GO:0004756">
    <property type="term" value="F:selenide, water dikinase activity"/>
    <property type="evidence" value="ECO:0007669"/>
    <property type="project" value="TreeGrafter"/>
</dbReference>
<dbReference type="Gene3D" id="3.90.650.10">
    <property type="entry name" value="PurM-like C-terminal domain"/>
    <property type="match status" value="1"/>
</dbReference>
<organism evidence="4">
    <name type="scientific">marine sediment metagenome</name>
    <dbReference type="NCBI Taxonomy" id="412755"/>
    <lineage>
        <taxon>unclassified sequences</taxon>
        <taxon>metagenomes</taxon>
        <taxon>ecological metagenomes</taxon>
    </lineage>
</organism>
<feature type="non-terminal residue" evidence="4">
    <location>
        <position position="1"/>
    </location>
</feature>
<dbReference type="InterPro" id="IPR004536">
    <property type="entry name" value="SPS/SelD"/>
</dbReference>
<dbReference type="GO" id="GO:0005524">
    <property type="term" value="F:ATP binding"/>
    <property type="evidence" value="ECO:0007669"/>
    <property type="project" value="UniProtKB-KW"/>
</dbReference>
<comment type="caution">
    <text evidence="4">The sequence shown here is derived from an EMBL/GenBank/DDBJ whole genome shotgun (WGS) entry which is preliminary data.</text>
</comment>
<evidence type="ECO:0000259" key="3">
    <source>
        <dbReference type="Pfam" id="PF02769"/>
    </source>
</evidence>
<dbReference type="PANTHER" id="PTHR10256:SF0">
    <property type="entry name" value="INACTIVE SELENIDE, WATER DIKINASE-LIKE PROTEIN-RELATED"/>
    <property type="match status" value="1"/>
</dbReference>
<name>X1FC73_9ZZZZ</name>
<sequence length="140" mass="15367">IMAAYRLQKDFPDMLEEYSSNELNKSIELAINLMTTSNQGVVKTIYMYDDFSFIHAMTDVTGFGLSGHLKEMLQNSGLSAIIETIPSINLSKTLSEELGYAFDDCLCSETAGGMLLAIDPSKVEDFSNALSSNSISIILF</sequence>
<evidence type="ECO:0000256" key="1">
    <source>
        <dbReference type="ARBA" id="ARBA00022741"/>
    </source>
</evidence>
<evidence type="ECO:0000256" key="2">
    <source>
        <dbReference type="ARBA" id="ARBA00022840"/>
    </source>
</evidence>
<dbReference type="AlphaFoldDB" id="X1FC73"/>
<proteinExistence type="predicted"/>
<keyword evidence="1" id="KW-0547">Nucleotide-binding</keyword>
<keyword evidence="2" id="KW-0067">ATP-binding</keyword>
<dbReference type="InterPro" id="IPR036676">
    <property type="entry name" value="PurM-like_C_sf"/>
</dbReference>
<reference evidence="4" key="1">
    <citation type="journal article" date="2014" name="Front. Microbiol.">
        <title>High frequency of phylogenetically diverse reductive dehalogenase-homologous genes in deep subseafloor sedimentary metagenomes.</title>
        <authorList>
            <person name="Kawai M."/>
            <person name="Futagami T."/>
            <person name="Toyoda A."/>
            <person name="Takaki Y."/>
            <person name="Nishi S."/>
            <person name="Hori S."/>
            <person name="Arai W."/>
            <person name="Tsubouchi T."/>
            <person name="Morono Y."/>
            <person name="Uchiyama I."/>
            <person name="Ito T."/>
            <person name="Fujiyama A."/>
            <person name="Inagaki F."/>
            <person name="Takami H."/>
        </authorList>
    </citation>
    <scope>NUCLEOTIDE SEQUENCE</scope>
    <source>
        <strain evidence="4">Expedition CK06-06</strain>
    </source>
</reference>
<accession>X1FC73</accession>
<dbReference type="GO" id="GO:0005737">
    <property type="term" value="C:cytoplasm"/>
    <property type="evidence" value="ECO:0007669"/>
    <property type="project" value="TreeGrafter"/>
</dbReference>
<feature type="domain" description="PurM-like C-terminal" evidence="3">
    <location>
        <begin position="54"/>
        <end position="133"/>
    </location>
</feature>
<dbReference type="PANTHER" id="PTHR10256">
    <property type="entry name" value="SELENIDE, WATER DIKINASE"/>
    <property type="match status" value="1"/>
</dbReference>
<dbReference type="SUPFAM" id="SSF56042">
    <property type="entry name" value="PurM C-terminal domain-like"/>
    <property type="match status" value="1"/>
</dbReference>